<keyword evidence="4" id="KW-1185">Reference proteome</keyword>
<protein>
    <submittedName>
        <fullName evidence="2 3">Uncharacterized protein</fullName>
    </submittedName>
</protein>
<dbReference type="EnsemblFungi" id="PTTG_05572-t43_1">
    <property type="protein sequence ID" value="PTTG_05572-t43_1-p1"/>
    <property type="gene ID" value="PTTG_05572"/>
</dbReference>
<reference evidence="2" key="1">
    <citation type="submission" date="2009-11" db="EMBL/GenBank/DDBJ databases">
        <authorList>
            <consortium name="The Broad Institute Genome Sequencing Platform"/>
            <person name="Ward D."/>
            <person name="Feldgarden M."/>
            <person name="Earl A."/>
            <person name="Young S.K."/>
            <person name="Zeng Q."/>
            <person name="Koehrsen M."/>
            <person name="Alvarado L."/>
            <person name="Berlin A."/>
            <person name="Bochicchio J."/>
            <person name="Borenstein D."/>
            <person name="Chapman S.B."/>
            <person name="Chen Z."/>
            <person name="Engels R."/>
            <person name="Freedman E."/>
            <person name="Gellesch M."/>
            <person name="Goldberg J."/>
            <person name="Griggs A."/>
            <person name="Gujja S."/>
            <person name="Heilman E."/>
            <person name="Heiman D."/>
            <person name="Hepburn T."/>
            <person name="Howarth C."/>
            <person name="Jen D."/>
            <person name="Larson L."/>
            <person name="Lewis B."/>
            <person name="Mehta T."/>
            <person name="Park D."/>
            <person name="Pearson M."/>
            <person name="Roberts A."/>
            <person name="Saif S."/>
            <person name="Shea T."/>
            <person name="Shenoy N."/>
            <person name="Sisk P."/>
            <person name="Stolte C."/>
            <person name="Sykes S."/>
            <person name="Thomson T."/>
            <person name="Walk T."/>
            <person name="White J."/>
            <person name="Yandava C."/>
            <person name="Izard J."/>
            <person name="Baranova O.V."/>
            <person name="Blanton J.M."/>
            <person name="Tanner A.C."/>
            <person name="Dewhirst F.E."/>
            <person name="Haas B."/>
            <person name="Nusbaum C."/>
            <person name="Birren B."/>
        </authorList>
    </citation>
    <scope>NUCLEOTIDE SEQUENCE [LARGE SCALE GENOMIC DNA]</scope>
    <source>
        <strain evidence="2">1-1 BBBD Race 1</strain>
    </source>
</reference>
<evidence type="ECO:0000313" key="2">
    <source>
        <dbReference type="EMBL" id="OAV93249.1"/>
    </source>
</evidence>
<name>A0A0C4EXM3_PUCT1</name>
<evidence type="ECO:0000313" key="3">
    <source>
        <dbReference type="EnsemblFungi" id="PTTG_05572-t43_1-p1"/>
    </source>
</evidence>
<dbReference type="AlphaFoldDB" id="A0A0C4EXM3"/>
<dbReference type="Proteomes" id="UP000005240">
    <property type="component" value="Unassembled WGS sequence"/>
</dbReference>
<feature type="region of interest" description="Disordered" evidence="1">
    <location>
        <begin position="41"/>
        <end position="84"/>
    </location>
</feature>
<gene>
    <name evidence="2" type="ORF">PTTG_05572</name>
</gene>
<reference evidence="2" key="2">
    <citation type="submission" date="2016-05" db="EMBL/GenBank/DDBJ databases">
        <title>Comparative analysis highlights variable genome content of wheat rusts and divergence of the mating loci.</title>
        <authorList>
            <person name="Cuomo C.A."/>
            <person name="Bakkeren G."/>
            <person name="Szabo L."/>
            <person name="Khalil H."/>
            <person name="Joly D."/>
            <person name="Goldberg J."/>
            <person name="Young S."/>
            <person name="Zeng Q."/>
            <person name="Fellers J."/>
        </authorList>
    </citation>
    <scope>NUCLEOTIDE SEQUENCE [LARGE SCALE GENOMIC DNA]</scope>
    <source>
        <strain evidence="2">1-1 BBBD Race 1</strain>
    </source>
</reference>
<evidence type="ECO:0000313" key="4">
    <source>
        <dbReference type="Proteomes" id="UP000005240"/>
    </source>
</evidence>
<dbReference type="EMBL" id="ADAS02000053">
    <property type="protein sequence ID" value="OAV93249.1"/>
    <property type="molecule type" value="Genomic_DNA"/>
</dbReference>
<reference evidence="3" key="4">
    <citation type="submission" date="2025-05" db="UniProtKB">
        <authorList>
            <consortium name="EnsemblFungi"/>
        </authorList>
    </citation>
    <scope>IDENTIFICATION</scope>
    <source>
        <strain evidence="3">isolate 1-1 / race 1 (BBBD)</strain>
    </source>
</reference>
<organism evidence="2">
    <name type="scientific">Puccinia triticina (isolate 1-1 / race 1 (BBBD))</name>
    <name type="common">Brown leaf rust fungus</name>
    <dbReference type="NCBI Taxonomy" id="630390"/>
    <lineage>
        <taxon>Eukaryota</taxon>
        <taxon>Fungi</taxon>
        <taxon>Dikarya</taxon>
        <taxon>Basidiomycota</taxon>
        <taxon>Pucciniomycotina</taxon>
        <taxon>Pucciniomycetes</taxon>
        <taxon>Pucciniales</taxon>
        <taxon>Pucciniaceae</taxon>
        <taxon>Puccinia</taxon>
    </lineage>
</organism>
<feature type="compositionally biased region" description="Low complexity" evidence="1">
    <location>
        <begin position="44"/>
        <end position="60"/>
    </location>
</feature>
<accession>A0A0C4EXM3</accession>
<proteinExistence type="predicted"/>
<dbReference type="VEuPathDB" id="FungiDB:PTTG_05572"/>
<feature type="compositionally biased region" description="Basic and acidic residues" evidence="1">
    <location>
        <begin position="67"/>
        <end position="84"/>
    </location>
</feature>
<reference evidence="3 4" key="3">
    <citation type="journal article" date="2017" name="G3 (Bethesda)">
        <title>Comparative analysis highlights variable genome content of wheat rusts and divergence of the mating loci.</title>
        <authorList>
            <person name="Cuomo C.A."/>
            <person name="Bakkeren G."/>
            <person name="Khalil H.B."/>
            <person name="Panwar V."/>
            <person name="Joly D."/>
            <person name="Linning R."/>
            <person name="Sakthikumar S."/>
            <person name="Song X."/>
            <person name="Adiconis X."/>
            <person name="Fan L."/>
            <person name="Goldberg J.M."/>
            <person name="Levin J.Z."/>
            <person name="Young S."/>
            <person name="Zeng Q."/>
            <person name="Anikster Y."/>
            <person name="Bruce M."/>
            <person name="Wang M."/>
            <person name="Yin C."/>
            <person name="McCallum B."/>
            <person name="Szabo L.J."/>
            <person name="Hulbert S."/>
            <person name="Chen X."/>
            <person name="Fellers J.P."/>
        </authorList>
    </citation>
    <scope>NUCLEOTIDE SEQUENCE</scope>
    <source>
        <strain evidence="3">isolate 1-1 / race 1 (BBBD)</strain>
        <strain evidence="4">Isolate 1-1 / race 1 (BBBD)</strain>
    </source>
</reference>
<evidence type="ECO:0000256" key="1">
    <source>
        <dbReference type="SAM" id="MobiDB-lite"/>
    </source>
</evidence>
<sequence length="84" mass="9143">MTPPPKRADYLNVKDYVCKAQAWASKHGINQPLIDKRLKRPQEPALSSAAGPSSAARLSSTAGSKQPSEDSLERSLKRPSAERN</sequence>